<evidence type="ECO:0000256" key="3">
    <source>
        <dbReference type="ARBA" id="ARBA00022475"/>
    </source>
</evidence>
<dbReference type="GO" id="GO:0046933">
    <property type="term" value="F:proton-transporting ATP synthase activity, rotational mechanism"/>
    <property type="evidence" value="ECO:0007669"/>
    <property type="project" value="UniProtKB-UniRule"/>
</dbReference>
<dbReference type="GO" id="GO:0005886">
    <property type="term" value="C:plasma membrane"/>
    <property type="evidence" value="ECO:0007669"/>
    <property type="project" value="UniProtKB-SubCell"/>
</dbReference>
<dbReference type="NCBIfam" id="TIGR01144">
    <property type="entry name" value="ATP_synt_b"/>
    <property type="match status" value="1"/>
</dbReference>
<keyword evidence="5 13" id="KW-0812">Transmembrane</keyword>
<dbReference type="SUPFAM" id="SSF81573">
    <property type="entry name" value="F1F0 ATP synthase subunit B, membrane domain"/>
    <property type="match status" value="1"/>
</dbReference>
<keyword evidence="10 13" id="KW-0066">ATP synthesis</keyword>
<evidence type="ECO:0000313" key="17">
    <source>
        <dbReference type="Proteomes" id="UP000315128"/>
    </source>
</evidence>
<name>A0A514ZAX0_9LACT</name>
<comment type="function">
    <text evidence="11 13">F(1)F(0) ATP synthase produces ATP from ADP in the presence of a proton or sodium gradient. F-type ATPases consist of two structural domains, F(1) containing the extramembraneous catalytic core and F(0) containing the membrane proton channel, linked together by a central stalk and a peripheral stalk. During catalysis, ATP synthesis in the catalytic domain of F(1) is coupled via a rotary mechanism of the central stalk subunits to proton translocation.</text>
</comment>
<dbReference type="AlphaFoldDB" id="A0A514ZAX0"/>
<evidence type="ECO:0000256" key="9">
    <source>
        <dbReference type="ARBA" id="ARBA00023136"/>
    </source>
</evidence>
<keyword evidence="3 13" id="KW-1003">Cell membrane</keyword>
<gene>
    <name evidence="13 16" type="primary">atpF</name>
    <name evidence="16" type="ORF">FLP15_11835</name>
</gene>
<protein>
    <recommendedName>
        <fullName evidence="13">ATP synthase subunit b</fullName>
    </recommendedName>
    <alternativeName>
        <fullName evidence="13">ATP synthase F(0) sector subunit b</fullName>
    </alternativeName>
    <alternativeName>
        <fullName evidence="13">ATPase subunit I</fullName>
    </alternativeName>
    <alternativeName>
        <fullName evidence="13">F-type ATPase subunit b</fullName>
        <shortName evidence="13">F-ATPase subunit b</shortName>
    </alternativeName>
</protein>
<dbReference type="PANTHER" id="PTHR33445">
    <property type="entry name" value="ATP SYNTHASE SUBUNIT B', CHLOROPLASTIC"/>
    <property type="match status" value="1"/>
</dbReference>
<dbReference type="Proteomes" id="UP000315128">
    <property type="component" value="Chromosome"/>
</dbReference>
<dbReference type="Gene3D" id="1.20.5.620">
    <property type="entry name" value="F1F0 ATP synthase subunit B, membrane domain"/>
    <property type="match status" value="1"/>
</dbReference>
<dbReference type="GO" id="GO:0045259">
    <property type="term" value="C:proton-transporting ATP synthase complex"/>
    <property type="evidence" value="ECO:0007669"/>
    <property type="project" value="UniProtKB-KW"/>
</dbReference>
<dbReference type="InterPro" id="IPR002146">
    <property type="entry name" value="ATP_synth_b/b'su_bac/chlpt"/>
</dbReference>
<comment type="similarity">
    <text evidence="1 13 14">Belongs to the ATPase B chain family.</text>
</comment>
<evidence type="ECO:0000256" key="5">
    <source>
        <dbReference type="ARBA" id="ARBA00022692"/>
    </source>
</evidence>
<keyword evidence="17" id="KW-1185">Reference proteome</keyword>
<dbReference type="HAMAP" id="MF_01398">
    <property type="entry name" value="ATP_synth_b_bprime"/>
    <property type="match status" value="1"/>
</dbReference>
<evidence type="ECO:0000256" key="13">
    <source>
        <dbReference type="HAMAP-Rule" id="MF_01398"/>
    </source>
</evidence>
<evidence type="ECO:0000256" key="1">
    <source>
        <dbReference type="ARBA" id="ARBA00005513"/>
    </source>
</evidence>
<feature type="coiled-coil region" evidence="15">
    <location>
        <begin position="47"/>
        <end position="74"/>
    </location>
</feature>
<evidence type="ECO:0000256" key="7">
    <source>
        <dbReference type="ARBA" id="ARBA00022989"/>
    </source>
</evidence>
<evidence type="ECO:0000256" key="8">
    <source>
        <dbReference type="ARBA" id="ARBA00023065"/>
    </source>
</evidence>
<evidence type="ECO:0000256" key="10">
    <source>
        <dbReference type="ARBA" id="ARBA00023310"/>
    </source>
</evidence>
<keyword evidence="7 13" id="KW-1133">Transmembrane helix</keyword>
<comment type="subunit">
    <text evidence="13">F-type ATPases have 2 components, F(1) - the catalytic core - and F(0) - the membrane proton channel. F(1) has five subunits: alpha(3), beta(3), gamma(1), delta(1), epsilon(1). F(0) has three main subunits: a(1), b(2) and c(10-14). The alpha and beta chains form an alternating ring which encloses part of the gamma chain. F(1) is attached to F(0) by a central stalk formed by the gamma and epsilon chains, while a peripheral stalk is formed by the delta and b chains.</text>
</comment>
<dbReference type="CDD" id="cd06503">
    <property type="entry name" value="ATP-synt_Fo_b"/>
    <property type="match status" value="1"/>
</dbReference>
<feature type="transmembrane region" description="Helical" evidence="13">
    <location>
        <begin position="12"/>
        <end position="31"/>
    </location>
</feature>
<keyword evidence="9 13" id="KW-0472">Membrane</keyword>
<keyword evidence="15" id="KW-0175">Coiled coil</keyword>
<evidence type="ECO:0000256" key="11">
    <source>
        <dbReference type="ARBA" id="ARBA00025198"/>
    </source>
</evidence>
<dbReference type="GO" id="GO:0012505">
    <property type="term" value="C:endomembrane system"/>
    <property type="evidence" value="ECO:0007669"/>
    <property type="project" value="UniProtKB-SubCell"/>
</dbReference>
<evidence type="ECO:0000256" key="6">
    <source>
        <dbReference type="ARBA" id="ARBA00022781"/>
    </source>
</evidence>
<dbReference type="Pfam" id="PF00430">
    <property type="entry name" value="ATP-synt_B"/>
    <property type="match status" value="1"/>
</dbReference>
<reference evidence="16 17" key="1">
    <citation type="submission" date="2019-07" db="EMBL/GenBank/DDBJ databases">
        <title>Genome sequencing of KACC 19320.</title>
        <authorList>
            <person name="Heo J."/>
            <person name="Kim S.-J."/>
            <person name="Kim J.-S."/>
            <person name="Hong S.-B."/>
            <person name="Kwon S.-W."/>
        </authorList>
    </citation>
    <scope>NUCLEOTIDE SEQUENCE [LARGE SCALE GENOMIC DNA]</scope>
    <source>
        <strain evidence="16 17">KACC 19320</strain>
    </source>
</reference>
<evidence type="ECO:0000313" key="16">
    <source>
        <dbReference type="EMBL" id="QDK71733.1"/>
    </source>
</evidence>
<dbReference type="RefSeq" id="WP_142767276.1">
    <property type="nucleotide sequence ID" value="NZ_CP041356.1"/>
</dbReference>
<dbReference type="InterPro" id="IPR028987">
    <property type="entry name" value="ATP_synth_B-like_membr_sf"/>
</dbReference>
<evidence type="ECO:0000256" key="14">
    <source>
        <dbReference type="RuleBase" id="RU003848"/>
    </source>
</evidence>
<dbReference type="PANTHER" id="PTHR33445:SF1">
    <property type="entry name" value="ATP SYNTHASE SUBUNIT B"/>
    <property type="match status" value="1"/>
</dbReference>
<dbReference type="KEGG" id="lack:FLP15_11835"/>
<keyword evidence="4 13" id="KW-0138">CF(0)</keyword>
<dbReference type="InterPro" id="IPR005864">
    <property type="entry name" value="ATP_synth_F0_bsu_bac"/>
</dbReference>
<dbReference type="GO" id="GO:0046961">
    <property type="term" value="F:proton-transporting ATPase activity, rotational mechanism"/>
    <property type="evidence" value="ECO:0007669"/>
    <property type="project" value="TreeGrafter"/>
</dbReference>
<proteinExistence type="inferred from homology"/>
<keyword evidence="8 13" id="KW-0406">Ion transport</keyword>
<keyword evidence="6 13" id="KW-0375">Hydrogen ion transport</keyword>
<organism evidence="16 17">
    <name type="scientific">Lactococcus protaetiae</name>
    <dbReference type="NCBI Taxonomy" id="2592653"/>
    <lineage>
        <taxon>Bacteria</taxon>
        <taxon>Bacillati</taxon>
        <taxon>Bacillota</taxon>
        <taxon>Bacilli</taxon>
        <taxon>Lactobacillales</taxon>
        <taxon>Streptococcaceae</taxon>
        <taxon>Lactococcus</taxon>
    </lineage>
</organism>
<evidence type="ECO:0000256" key="15">
    <source>
        <dbReference type="SAM" id="Coils"/>
    </source>
</evidence>
<keyword evidence="2 13" id="KW-0813">Transport</keyword>
<evidence type="ECO:0000256" key="2">
    <source>
        <dbReference type="ARBA" id="ARBA00022448"/>
    </source>
</evidence>
<accession>A0A514ZAX0</accession>
<dbReference type="OrthoDB" id="282095at2"/>
<dbReference type="InterPro" id="IPR050059">
    <property type="entry name" value="ATP_synthase_B_chain"/>
</dbReference>
<evidence type="ECO:0000256" key="4">
    <source>
        <dbReference type="ARBA" id="ARBA00022547"/>
    </source>
</evidence>
<comment type="subcellular location">
    <subcellularLocation>
        <location evidence="13">Cell membrane</location>
        <topology evidence="13">Single-pass membrane protein</topology>
    </subcellularLocation>
    <subcellularLocation>
        <location evidence="12">Endomembrane system</location>
        <topology evidence="12">Single-pass membrane protein</topology>
    </subcellularLocation>
</comment>
<comment type="function">
    <text evidence="13">Component of the F(0) channel, it forms part of the peripheral stalk, linking F(1) to F(0).</text>
</comment>
<evidence type="ECO:0000256" key="12">
    <source>
        <dbReference type="ARBA" id="ARBA00037847"/>
    </source>
</evidence>
<sequence length="168" mass="17912">MPTTLLEAAPNTVLGNVIVVSGAFIILLILLRAFAWKAITGVFAARAKKISDDIDAAEANNKQAADLVKQRQAELAGSKEEAANIIQVANDTATQNRAKVLATANEEATSLKKRAKEDIEQERKEALNSVKGEVANISVQIAEKLIGQSLDATAQSELIDSYLAKLGE</sequence>
<dbReference type="EMBL" id="CP041356">
    <property type="protein sequence ID" value="QDK71733.1"/>
    <property type="molecule type" value="Genomic_DNA"/>
</dbReference>